<dbReference type="AlphaFoldDB" id="A0AAV4MGX7"/>
<gene>
    <name evidence="1" type="ORF">CEXT_745611</name>
</gene>
<name>A0AAV4MGX7_CAEEX</name>
<proteinExistence type="predicted"/>
<evidence type="ECO:0000313" key="2">
    <source>
        <dbReference type="Proteomes" id="UP001054945"/>
    </source>
</evidence>
<dbReference type="Proteomes" id="UP001054945">
    <property type="component" value="Unassembled WGS sequence"/>
</dbReference>
<sequence>MLPEHTKRPAAGTRVGIQGRESSYATIWCKRGSSSHTIKADPPDLIELPPSPGLSKMRLQLKYTRGKVLWTSC</sequence>
<comment type="caution">
    <text evidence="1">The sequence shown here is derived from an EMBL/GenBank/DDBJ whole genome shotgun (WGS) entry which is preliminary data.</text>
</comment>
<accession>A0AAV4MGX7</accession>
<organism evidence="1 2">
    <name type="scientific">Caerostris extrusa</name>
    <name type="common">Bark spider</name>
    <name type="synonym">Caerostris bankana</name>
    <dbReference type="NCBI Taxonomy" id="172846"/>
    <lineage>
        <taxon>Eukaryota</taxon>
        <taxon>Metazoa</taxon>
        <taxon>Ecdysozoa</taxon>
        <taxon>Arthropoda</taxon>
        <taxon>Chelicerata</taxon>
        <taxon>Arachnida</taxon>
        <taxon>Araneae</taxon>
        <taxon>Araneomorphae</taxon>
        <taxon>Entelegynae</taxon>
        <taxon>Araneoidea</taxon>
        <taxon>Araneidae</taxon>
        <taxon>Caerostris</taxon>
    </lineage>
</organism>
<protein>
    <submittedName>
        <fullName evidence="1">Uncharacterized protein</fullName>
    </submittedName>
</protein>
<keyword evidence="2" id="KW-1185">Reference proteome</keyword>
<evidence type="ECO:0000313" key="1">
    <source>
        <dbReference type="EMBL" id="GIX71656.1"/>
    </source>
</evidence>
<reference evidence="1 2" key="1">
    <citation type="submission" date="2021-06" db="EMBL/GenBank/DDBJ databases">
        <title>Caerostris extrusa draft genome.</title>
        <authorList>
            <person name="Kono N."/>
            <person name="Arakawa K."/>
        </authorList>
    </citation>
    <scope>NUCLEOTIDE SEQUENCE [LARGE SCALE GENOMIC DNA]</scope>
</reference>
<dbReference type="EMBL" id="BPLR01019775">
    <property type="protein sequence ID" value="GIX71656.1"/>
    <property type="molecule type" value="Genomic_DNA"/>
</dbReference>